<organism evidence="1">
    <name type="scientific">marine sediment metagenome</name>
    <dbReference type="NCBI Taxonomy" id="412755"/>
    <lineage>
        <taxon>unclassified sequences</taxon>
        <taxon>metagenomes</taxon>
        <taxon>ecological metagenomes</taxon>
    </lineage>
</organism>
<dbReference type="EMBL" id="BARS01028636">
    <property type="protein sequence ID" value="GAG10780.1"/>
    <property type="molecule type" value="Genomic_DNA"/>
</dbReference>
<evidence type="ECO:0000313" key="1">
    <source>
        <dbReference type="EMBL" id="GAG10780.1"/>
    </source>
</evidence>
<sequence length="127" mass="14500">MKGKFNIKNYSTEVPARRSIAEIENMLALFGAEAIMKEFTSVGTVQMLQFKYGENVFKLPANVSGVKEVLYSGRRTYHGRDSMKGREDKAYRVAWRIIKDWIHAQLSLIASGQAKPDEIFLPYMFDG</sequence>
<dbReference type="AlphaFoldDB" id="X0UYB0"/>
<gene>
    <name evidence="1" type="ORF">S01H1_44859</name>
</gene>
<comment type="caution">
    <text evidence="1">The sequence shown here is derived from an EMBL/GenBank/DDBJ whole genome shotgun (WGS) entry which is preliminary data.</text>
</comment>
<feature type="non-terminal residue" evidence="1">
    <location>
        <position position="127"/>
    </location>
</feature>
<reference evidence="1" key="1">
    <citation type="journal article" date="2014" name="Front. Microbiol.">
        <title>High frequency of phylogenetically diverse reductive dehalogenase-homologous genes in deep subseafloor sedimentary metagenomes.</title>
        <authorList>
            <person name="Kawai M."/>
            <person name="Futagami T."/>
            <person name="Toyoda A."/>
            <person name="Takaki Y."/>
            <person name="Nishi S."/>
            <person name="Hori S."/>
            <person name="Arai W."/>
            <person name="Tsubouchi T."/>
            <person name="Morono Y."/>
            <person name="Uchiyama I."/>
            <person name="Ito T."/>
            <person name="Fujiyama A."/>
            <person name="Inagaki F."/>
            <person name="Takami H."/>
        </authorList>
    </citation>
    <scope>NUCLEOTIDE SEQUENCE</scope>
    <source>
        <strain evidence="1">Expedition CK06-06</strain>
    </source>
</reference>
<accession>X0UYB0</accession>
<name>X0UYB0_9ZZZZ</name>
<protein>
    <submittedName>
        <fullName evidence="1">Uncharacterized protein</fullName>
    </submittedName>
</protein>
<proteinExistence type="predicted"/>